<feature type="chain" id="PRO_5037318534" evidence="7">
    <location>
        <begin position="21"/>
        <end position="141"/>
    </location>
</feature>
<reference evidence="9" key="2">
    <citation type="submission" date="2020-09" db="EMBL/GenBank/DDBJ databases">
        <authorList>
            <person name="Sun Q."/>
            <person name="Kim S."/>
        </authorList>
    </citation>
    <scope>NUCLEOTIDE SEQUENCE</scope>
    <source>
        <strain evidence="9">KCTC 23430</strain>
    </source>
</reference>
<protein>
    <submittedName>
        <fullName evidence="9">Cytochrome c</fullName>
    </submittedName>
</protein>
<keyword evidence="2 6" id="KW-0349">Heme</keyword>
<dbReference type="EMBL" id="BMYM01000002">
    <property type="protein sequence ID" value="GHD36382.1"/>
    <property type="molecule type" value="Genomic_DNA"/>
</dbReference>
<feature type="signal peptide" evidence="7">
    <location>
        <begin position="1"/>
        <end position="20"/>
    </location>
</feature>
<keyword evidence="3 6" id="KW-0479">Metal-binding</keyword>
<keyword evidence="1" id="KW-0813">Transport</keyword>
<dbReference type="Proteomes" id="UP000644693">
    <property type="component" value="Unassembled WGS sequence"/>
</dbReference>
<dbReference type="InterPro" id="IPR009056">
    <property type="entry name" value="Cyt_c-like_dom"/>
</dbReference>
<dbReference type="AlphaFoldDB" id="A0A918XKF6"/>
<keyword evidence="10" id="KW-1185">Reference proteome</keyword>
<accession>A0A918XKF6</accession>
<dbReference type="RefSeq" id="WP_308428842.1">
    <property type="nucleotide sequence ID" value="NZ_BMYM01000002.1"/>
</dbReference>
<comment type="caution">
    <text evidence="9">The sequence shown here is derived from an EMBL/GenBank/DDBJ whole genome shotgun (WGS) entry which is preliminary data.</text>
</comment>
<organism evidence="9 10">
    <name type="scientific">Parahalioglobus pacificus</name>
    <dbReference type="NCBI Taxonomy" id="930806"/>
    <lineage>
        <taxon>Bacteria</taxon>
        <taxon>Pseudomonadati</taxon>
        <taxon>Pseudomonadota</taxon>
        <taxon>Gammaproteobacteria</taxon>
        <taxon>Cellvibrionales</taxon>
        <taxon>Halieaceae</taxon>
        <taxon>Parahalioglobus</taxon>
    </lineage>
</organism>
<reference evidence="9" key="1">
    <citation type="journal article" date="2014" name="Int. J. Syst. Evol. Microbiol.">
        <title>Complete genome sequence of Corynebacterium casei LMG S-19264T (=DSM 44701T), isolated from a smear-ripened cheese.</title>
        <authorList>
            <consortium name="US DOE Joint Genome Institute (JGI-PGF)"/>
            <person name="Walter F."/>
            <person name="Albersmeier A."/>
            <person name="Kalinowski J."/>
            <person name="Ruckert C."/>
        </authorList>
    </citation>
    <scope>NUCLEOTIDE SEQUENCE</scope>
    <source>
        <strain evidence="9">KCTC 23430</strain>
    </source>
</reference>
<dbReference type="PANTHER" id="PTHR40942:SF4">
    <property type="entry name" value="CYTOCHROME C5"/>
    <property type="match status" value="1"/>
</dbReference>
<dbReference type="InterPro" id="IPR002323">
    <property type="entry name" value="Cyt_CIE"/>
</dbReference>
<dbReference type="PANTHER" id="PTHR40942">
    <property type="match status" value="1"/>
</dbReference>
<evidence type="ECO:0000313" key="10">
    <source>
        <dbReference type="Proteomes" id="UP000644693"/>
    </source>
</evidence>
<dbReference type="SUPFAM" id="SSF46626">
    <property type="entry name" value="Cytochrome c"/>
    <property type="match status" value="1"/>
</dbReference>
<keyword evidence="5 6" id="KW-0408">Iron</keyword>
<dbReference type="GO" id="GO:0009055">
    <property type="term" value="F:electron transfer activity"/>
    <property type="evidence" value="ECO:0007669"/>
    <property type="project" value="InterPro"/>
</dbReference>
<keyword evidence="7" id="KW-0732">Signal</keyword>
<dbReference type="PROSITE" id="PS51007">
    <property type="entry name" value="CYTC"/>
    <property type="match status" value="1"/>
</dbReference>
<evidence type="ECO:0000256" key="2">
    <source>
        <dbReference type="ARBA" id="ARBA00022617"/>
    </source>
</evidence>
<proteinExistence type="predicted"/>
<keyword evidence="4" id="KW-0249">Electron transport</keyword>
<dbReference type="InterPro" id="IPR036909">
    <property type="entry name" value="Cyt_c-like_dom_sf"/>
</dbReference>
<dbReference type="Pfam" id="PF13442">
    <property type="entry name" value="Cytochrome_CBB3"/>
    <property type="match status" value="1"/>
</dbReference>
<evidence type="ECO:0000256" key="6">
    <source>
        <dbReference type="PROSITE-ProRule" id="PRU00433"/>
    </source>
</evidence>
<gene>
    <name evidence="9" type="ORF">GCM10007053_24750</name>
</gene>
<feature type="domain" description="Cytochrome c" evidence="8">
    <location>
        <begin position="58"/>
        <end position="140"/>
    </location>
</feature>
<evidence type="ECO:0000256" key="7">
    <source>
        <dbReference type="SAM" id="SignalP"/>
    </source>
</evidence>
<evidence type="ECO:0000256" key="4">
    <source>
        <dbReference type="ARBA" id="ARBA00022982"/>
    </source>
</evidence>
<sequence length="141" mass="13891">MITRVTVFLAAATLAAAAAAVELTGAQRSAIEDRIKPVGEICLQGDSSCGGAAVAAASGPRSGEDVYNGACMACHTTGAGGAPVLGDVAAWADRIAKGTAALHDAGVNGVPGTGMIAKGGCMNCSDDEIYAAVDYMVENSQ</sequence>
<dbReference type="GO" id="GO:0020037">
    <property type="term" value="F:heme binding"/>
    <property type="evidence" value="ECO:0007669"/>
    <property type="project" value="InterPro"/>
</dbReference>
<evidence type="ECO:0000256" key="3">
    <source>
        <dbReference type="ARBA" id="ARBA00022723"/>
    </source>
</evidence>
<evidence type="ECO:0000256" key="1">
    <source>
        <dbReference type="ARBA" id="ARBA00022448"/>
    </source>
</evidence>
<evidence type="ECO:0000259" key="8">
    <source>
        <dbReference type="PROSITE" id="PS51007"/>
    </source>
</evidence>
<evidence type="ECO:0000256" key="5">
    <source>
        <dbReference type="ARBA" id="ARBA00023004"/>
    </source>
</evidence>
<name>A0A918XKF6_9GAMM</name>
<evidence type="ECO:0000313" key="9">
    <source>
        <dbReference type="EMBL" id="GHD36382.1"/>
    </source>
</evidence>
<dbReference type="Gene3D" id="1.10.760.10">
    <property type="entry name" value="Cytochrome c-like domain"/>
    <property type="match status" value="1"/>
</dbReference>
<dbReference type="GO" id="GO:0005506">
    <property type="term" value="F:iron ion binding"/>
    <property type="evidence" value="ECO:0007669"/>
    <property type="project" value="InterPro"/>
</dbReference>
<dbReference type="PRINTS" id="PR00607">
    <property type="entry name" value="CYTCHROMECIE"/>
</dbReference>